<dbReference type="SUPFAM" id="SSF54523">
    <property type="entry name" value="Pili subunits"/>
    <property type="match status" value="1"/>
</dbReference>
<name>A0A2M7QIU4_9BACT</name>
<keyword evidence="1" id="KW-0812">Transmembrane</keyword>
<comment type="caution">
    <text evidence="2">The sequence shown here is derived from an EMBL/GenBank/DDBJ whole genome shotgun (WGS) entry which is preliminary data.</text>
</comment>
<evidence type="ECO:0000256" key="1">
    <source>
        <dbReference type="SAM" id="Phobius"/>
    </source>
</evidence>
<dbReference type="Proteomes" id="UP000229401">
    <property type="component" value="Unassembled WGS sequence"/>
</dbReference>
<dbReference type="AlphaFoldDB" id="A0A2M7QIU4"/>
<dbReference type="Gene3D" id="3.30.700.10">
    <property type="entry name" value="Glycoprotein, Type 4 Pilin"/>
    <property type="match status" value="1"/>
</dbReference>
<dbReference type="InterPro" id="IPR012902">
    <property type="entry name" value="N_methyl_site"/>
</dbReference>
<proteinExistence type="predicted"/>
<dbReference type="EMBL" id="PFLI01000065">
    <property type="protein sequence ID" value="PIY72257.1"/>
    <property type="molecule type" value="Genomic_DNA"/>
</dbReference>
<evidence type="ECO:0008006" key="4">
    <source>
        <dbReference type="Google" id="ProtNLM"/>
    </source>
</evidence>
<sequence>MKSSSLKGFTLIELIVVIVIIAIFSTISLSTINRFTNEKQLKNETKKVMTILELTKSKTNSGDRSLCTPFNESSVPEVQDFTFQVDVAGKSYQIIPHCIESDPQSITYAVSNNIYIYPNSIDFNPNYGKVTCTCFVVKSEILDKCNYIKVSANSIISDGFCSTCSNCVTNCTCP</sequence>
<dbReference type="InterPro" id="IPR045584">
    <property type="entry name" value="Pilin-like"/>
</dbReference>
<dbReference type="Pfam" id="PF07963">
    <property type="entry name" value="N_methyl"/>
    <property type="match status" value="1"/>
</dbReference>
<dbReference type="NCBIfam" id="TIGR02532">
    <property type="entry name" value="IV_pilin_GFxxxE"/>
    <property type="match status" value="1"/>
</dbReference>
<feature type="transmembrane region" description="Helical" evidence="1">
    <location>
        <begin position="12"/>
        <end position="32"/>
    </location>
</feature>
<protein>
    <recommendedName>
        <fullName evidence="4">Type II secretion system protein GspH</fullName>
    </recommendedName>
</protein>
<evidence type="ECO:0000313" key="3">
    <source>
        <dbReference type="Proteomes" id="UP000229401"/>
    </source>
</evidence>
<keyword evidence="1" id="KW-0472">Membrane</keyword>
<dbReference type="PROSITE" id="PS00409">
    <property type="entry name" value="PROKAR_NTER_METHYL"/>
    <property type="match status" value="1"/>
</dbReference>
<accession>A0A2M7QIU4</accession>
<gene>
    <name evidence="2" type="ORF">COY87_01950</name>
</gene>
<reference evidence="3" key="1">
    <citation type="submission" date="2017-09" db="EMBL/GenBank/DDBJ databases">
        <title>Depth-based differentiation of microbial function through sediment-hosted aquifers and enrichment of novel symbionts in the deep terrestrial subsurface.</title>
        <authorList>
            <person name="Probst A.J."/>
            <person name="Ladd B."/>
            <person name="Jarett J.K."/>
            <person name="Geller-Mcgrath D.E."/>
            <person name="Sieber C.M.K."/>
            <person name="Emerson J.B."/>
            <person name="Anantharaman K."/>
            <person name="Thomas B.C."/>
            <person name="Malmstrom R."/>
            <person name="Stieglmeier M."/>
            <person name="Klingl A."/>
            <person name="Woyke T."/>
            <person name="Ryan C.M."/>
            <person name="Banfield J.F."/>
        </authorList>
    </citation>
    <scope>NUCLEOTIDE SEQUENCE [LARGE SCALE GENOMIC DNA]</scope>
</reference>
<evidence type="ECO:0000313" key="2">
    <source>
        <dbReference type="EMBL" id="PIY72257.1"/>
    </source>
</evidence>
<organism evidence="2 3">
    <name type="scientific">Candidatus Roizmanbacteria bacterium CG_4_10_14_0_8_um_filter_33_9</name>
    <dbReference type="NCBI Taxonomy" id="1974826"/>
    <lineage>
        <taxon>Bacteria</taxon>
        <taxon>Candidatus Roizmaniibacteriota</taxon>
    </lineage>
</organism>
<keyword evidence="1" id="KW-1133">Transmembrane helix</keyword>